<accession>A0A0C4WNE1</accession>
<dbReference type="GO" id="GO:0016020">
    <property type="term" value="C:membrane"/>
    <property type="evidence" value="ECO:0007669"/>
    <property type="project" value="InterPro"/>
</dbReference>
<feature type="chain" id="PRO_5002181240" evidence="4">
    <location>
        <begin position="21"/>
        <end position="420"/>
    </location>
</feature>
<dbReference type="KEGG" id="acx:Achr_15660"/>
<comment type="similarity">
    <text evidence="1">Belongs to the outer membrane porin (Opr) (TC 1.B.25) family.</text>
</comment>
<keyword evidence="6" id="KW-1185">Reference proteome</keyword>
<organism evidence="5 6">
    <name type="scientific">Azotobacter chroococcum NCIMB 8003</name>
    <dbReference type="NCBI Taxonomy" id="1328314"/>
    <lineage>
        <taxon>Bacteria</taxon>
        <taxon>Pseudomonadati</taxon>
        <taxon>Pseudomonadota</taxon>
        <taxon>Gammaproteobacteria</taxon>
        <taxon>Pseudomonadales</taxon>
        <taxon>Pseudomonadaceae</taxon>
        <taxon>Azotobacter</taxon>
    </lineage>
</organism>
<proteinExistence type="inferred from homology"/>
<dbReference type="PANTHER" id="PTHR34596:SF2">
    <property type="entry name" value="CHITOPORIN"/>
    <property type="match status" value="1"/>
</dbReference>
<feature type="signal peptide" evidence="4">
    <location>
        <begin position="1"/>
        <end position="20"/>
    </location>
</feature>
<evidence type="ECO:0000313" key="5">
    <source>
        <dbReference type="EMBL" id="AJE21025.1"/>
    </source>
</evidence>
<dbReference type="Pfam" id="PF03573">
    <property type="entry name" value="OprD"/>
    <property type="match status" value="1"/>
</dbReference>
<dbReference type="AlphaFoldDB" id="A0A0C4WNE1"/>
<dbReference type="InterPro" id="IPR005318">
    <property type="entry name" value="OM_porin_bac"/>
</dbReference>
<evidence type="ECO:0000313" key="6">
    <source>
        <dbReference type="Proteomes" id="UP000068210"/>
    </source>
</evidence>
<gene>
    <name evidence="5" type="ORF">Achr_15660</name>
</gene>
<dbReference type="PANTHER" id="PTHR34596">
    <property type="entry name" value="CHITOPORIN"/>
    <property type="match status" value="1"/>
</dbReference>
<sequence length="420" mass="46772">MFKTFHLRSMVFSLSGLALAGGTPSLALADFFADSKAGLLIRNYYYNRDFRQEGGSSTGQSHADEWAQGFILNYESGFTEGALGFGIDAVGMWGIRLDSSPGRAGTGLLPVHNDGDVPNDYGKVGATLKLRYSRSLLRYGSLFPKMPTVMPNETRLFPTYFRGGSLVSQEIDGLTLNVGRLTHLIERNSSASEDITMINKGMKGLDPTDQFDFAGVKYKWSDNLTTAYDYANLDNNYHQHFFTLNHSLPIAAGQSLATDLRFARSSDDGDSNVDNKAINAMFVYKLTAHSFGLGYQKMIGDTGFAYITGTDPYLVNFAQVNDFANPGEKSWQVRYTYDFAALGIPGLNFMTRYISGRDIRRADGSKGEEWERDTYIDYVFQSGVLKNLSLQWRNATLRNDGRGNDLDENRLIVTYTMPLL</sequence>
<dbReference type="FunFam" id="2.40.160.10:FF:000008">
    <property type="entry name" value="OprD family porin"/>
    <property type="match status" value="1"/>
</dbReference>
<dbReference type="EMBL" id="CP010415">
    <property type="protein sequence ID" value="AJE21025.1"/>
    <property type="molecule type" value="Genomic_DNA"/>
</dbReference>
<reference evidence="5 6" key="1">
    <citation type="journal article" date="2015" name="PLoS ONE">
        <title>Azotobacter Genomes: The Genome of Azotobacter chroococcum NCIMB 8003 (ATCC 4412).</title>
        <authorList>
            <person name="Robson R.L."/>
            <person name="Jones R."/>
            <person name="Robson R.M."/>
            <person name="Schwartz A."/>
            <person name="Richardson T.H."/>
        </authorList>
    </citation>
    <scope>NUCLEOTIDE SEQUENCE [LARGE SCALE GENOMIC DNA]</scope>
    <source>
        <strain evidence="5 6">NCIMB 8003</strain>
    </source>
</reference>
<dbReference type="InterPro" id="IPR023614">
    <property type="entry name" value="Porin_dom_sf"/>
</dbReference>
<evidence type="ECO:0000256" key="1">
    <source>
        <dbReference type="ARBA" id="ARBA00009075"/>
    </source>
</evidence>
<dbReference type="STRING" id="1328314.Achr_15660"/>
<dbReference type="Gene3D" id="2.40.160.10">
    <property type="entry name" value="Porin"/>
    <property type="match status" value="1"/>
</dbReference>
<evidence type="ECO:0000256" key="4">
    <source>
        <dbReference type="SAM" id="SignalP"/>
    </source>
</evidence>
<dbReference type="Proteomes" id="UP000068210">
    <property type="component" value="Chromosome"/>
</dbReference>
<dbReference type="HOGENOM" id="CLU_042378_2_1_6"/>
<dbReference type="GO" id="GO:0015288">
    <property type="term" value="F:porin activity"/>
    <property type="evidence" value="ECO:0007669"/>
    <property type="project" value="TreeGrafter"/>
</dbReference>
<evidence type="ECO:0000256" key="2">
    <source>
        <dbReference type="ARBA" id="ARBA00022448"/>
    </source>
</evidence>
<keyword evidence="3 4" id="KW-0732">Signal</keyword>
<protein>
    <submittedName>
        <fullName evidence="5">Outer membrane porin, OprD family protein</fullName>
    </submittedName>
</protein>
<evidence type="ECO:0000256" key="3">
    <source>
        <dbReference type="ARBA" id="ARBA00022729"/>
    </source>
</evidence>
<keyword evidence="2" id="KW-0813">Transport</keyword>
<name>A0A0C4WNE1_9GAMM</name>